<dbReference type="GO" id="GO:0016491">
    <property type="term" value="F:oxidoreductase activity"/>
    <property type="evidence" value="ECO:0007669"/>
    <property type="project" value="InterPro"/>
</dbReference>
<accession>A0A368XGE9</accession>
<dbReference type="Proteomes" id="UP000252884">
    <property type="component" value="Unassembled WGS sequence"/>
</dbReference>
<dbReference type="PANTHER" id="PTHR42686:SF1">
    <property type="entry name" value="GH17980P-RELATED"/>
    <property type="match status" value="1"/>
</dbReference>
<organism evidence="2 3">
    <name type="scientific">Pseudorhodoferax soli</name>
    <dbReference type="NCBI Taxonomy" id="545864"/>
    <lineage>
        <taxon>Bacteria</taxon>
        <taxon>Pseudomonadati</taxon>
        <taxon>Pseudomonadota</taxon>
        <taxon>Betaproteobacteria</taxon>
        <taxon>Burkholderiales</taxon>
        <taxon>Comamonadaceae</taxon>
    </lineage>
</organism>
<feature type="domain" description="NADP-dependent oxidoreductase" evidence="1">
    <location>
        <begin position="17"/>
        <end position="325"/>
    </location>
</feature>
<name>A0A368XGE9_9BURK</name>
<protein>
    <submittedName>
        <fullName evidence="2">D-threo-aldose 1-dehydrogenase</fullName>
    </submittedName>
</protein>
<reference evidence="2 3" key="1">
    <citation type="submission" date="2018-07" db="EMBL/GenBank/DDBJ databases">
        <title>Genomic Encyclopedia of Type Strains, Phase IV (KMG-IV): sequencing the most valuable type-strain genomes for metagenomic binning, comparative biology and taxonomic classification.</title>
        <authorList>
            <person name="Goeker M."/>
        </authorList>
    </citation>
    <scope>NUCLEOTIDE SEQUENCE [LARGE SCALE GENOMIC DNA]</scope>
    <source>
        <strain evidence="2 3">DSM 21634</strain>
    </source>
</reference>
<dbReference type="OrthoDB" id="9768851at2"/>
<evidence type="ECO:0000313" key="3">
    <source>
        <dbReference type="Proteomes" id="UP000252884"/>
    </source>
</evidence>
<keyword evidence="3" id="KW-1185">Reference proteome</keyword>
<evidence type="ECO:0000313" key="2">
    <source>
        <dbReference type="EMBL" id="RCW66679.1"/>
    </source>
</evidence>
<dbReference type="InterPro" id="IPR020471">
    <property type="entry name" value="AKR"/>
</dbReference>
<evidence type="ECO:0000259" key="1">
    <source>
        <dbReference type="Pfam" id="PF00248"/>
    </source>
</evidence>
<dbReference type="InterPro" id="IPR036812">
    <property type="entry name" value="NAD(P)_OxRdtase_dom_sf"/>
</dbReference>
<dbReference type="PANTHER" id="PTHR42686">
    <property type="entry name" value="GH17980P-RELATED"/>
    <property type="match status" value="1"/>
</dbReference>
<proteinExistence type="predicted"/>
<comment type="caution">
    <text evidence="2">The sequence shown here is derived from an EMBL/GenBank/DDBJ whole genome shotgun (WGS) entry which is preliminary data.</text>
</comment>
<dbReference type="SUPFAM" id="SSF51430">
    <property type="entry name" value="NAD(P)-linked oxidoreductase"/>
    <property type="match status" value="1"/>
</dbReference>
<sequence>MPTAHATRFPGCTDGLRLGLGGAPLGNLFRAVPDAEAQAVLATALADGCRSFDTAPHYGNGLSEQRFGQTLRGLPRTRFVLSSKAGRVLRPDARAARAQNGYVDVLPFTQHWDYSAAGTRRSVEDSLQRLGMARLDVAYVHDCDAATHGDAYPLVLAQVLGETLPTLRALQREGLVGAVGLGVNDVQVCLDVLAGADLDCLLLAGRYSLIDHSALPALLPQCVARGVRIALGGVFNSGILATGVGGGTEPRFDYGRAPQAWVDRTAAVERVCAAHGVPLRAAALQFPLAHPAVDIVVAGAQDVAQWQDSVAMLAQPIPAAFWQALRTQGLLPDTAPTP</sequence>
<dbReference type="EMBL" id="QPJK01000010">
    <property type="protein sequence ID" value="RCW66679.1"/>
    <property type="molecule type" value="Genomic_DNA"/>
</dbReference>
<dbReference type="AlphaFoldDB" id="A0A368XGE9"/>
<dbReference type="Gene3D" id="3.20.20.100">
    <property type="entry name" value="NADP-dependent oxidoreductase domain"/>
    <property type="match status" value="1"/>
</dbReference>
<dbReference type="InterPro" id="IPR023210">
    <property type="entry name" value="NADP_OxRdtase_dom"/>
</dbReference>
<dbReference type="Pfam" id="PF00248">
    <property type="entry name" value="Aldo_ket_red"/>
    <property type="match status" value="1"/>
</dbReference>
<dbReference type="RefSeq" id="WP_114471202.1">
    <property type="nucleotide sequence ID" value="NZ_QPJK01000010.1"/>
</dbReference>
<dbReference type="GO" id="GO:0005829">
    <property type="term" value="C:cytosol"/>
    <property type="evidence" value="ECO:0007669"/>
    <property type="project" value="TreeGrafter"/>
</dbReference>
<gene>
    <name evidence="2" type="ORF">DES41_11043</name>
</gene>